<feature type="transmembrane region" description="Helical" evidence="1">
    <location>
        <begin position="27"/>
        <end position="45"/>
    </location>
</feature>
<gene>
    <name evidence="2" type="ORF">SAMN04488036_10566</name>
</gene>
<keyword evidence="1" id="KW-0812">Transmembrane</keyword>
<feature type="transmembrane region" description="Helical" evidence="1">
    <location>
        <begin position="78"/>
        <end position="105"/>
    </location>
</feature>
<reference evidence="3" key="1">
    <citation type="submission" date="2016-10" db="EMBL/GenBank/DDBJ databases">
        <authorList>
            <person name="Varghese N."/>
            <person name="Submissions S."/>
        </authorList>
    </citation>
    <scope>NUCLEOTIDE SEQUENCE [LARGE SCALE GENOMIC DNA]</scope>
    <source>
        <strain evidence="3">DSM 28453</strain>
    </source>
</reference>
<evidence type="ECO:0000313" key="3">
    <source>
        <dbReference type="Proteomes" id="UP000198851"/>
    </source>
</evidence>
<dbReference type="EMBL" id="FOSZ01000005">
    <property type="protein sequence ID" value="SFL10619.1"/>
    <property type="molecule type" value="Genomic_DNA"/>
</dbReference>
<feature type="transmembrane region" description="Helical" evidence="1">
    <location>
        <begin position="161"/>
        <end position="181"/>
    </location>
</feature>
<dbReference type="Proteomes" id="UP000198851">
    <property type="component" value="Unassembled WGS sequence"/>
</dbReference>
<keyword evidence="1" id="KW-0472">Membrane</keyword>
<organism evidence="2 3">
    <name type="scientific">Shimia haliotis</name>
    <dbReference type="NCBI Taxonomy" id="1280847"/>
    <lineage>
        <taxon>Bacteria</taxon>
        <taxon>Pseudomonadati</taxon>
        <taxon>Pseudomonadota</taxon>
        <taxon>Alphaproteobacteria</taxon>
        <taxon>Rhodobacterales</taxon>
        <taxon>Roseobacteraceae</taxon>
    </lineage>
</organism>
<evidence type="ECO:0000313" key="2">
    <source>
        <dbReference type="EMBL" id="SFL10619.1"/>
    </source>
</evidence>
<keyword evidence="1" id="KW-1133">Transmembrane helix</keyword>
<protein>
    <submittedName>
        <fullName evidence="2">Rod shape-determining protein MreD</fullName>
    </submittedName>
</protein>
<feature type="transmembrane region" description="Helical" evidence="1">
    <location>
        <begin position="126"/>
        <end position="149"/>
    </location>
</feature>
<keyword evidence="3" id="KW-1185">Reference proteome</keyword>
<name>A0A1I4EZA1_9RHOB</name>
<dbReference type="STRING" id="1280847.SAMN04488036_10566"/>
<sequence length="194" mass="21130">MAGSFVQTGPSRPPVVRMAEGVGSRVWGMRVLFAALCLAFIFLKLTPFSTAPQLWTGPDWMVVLSLAWAARQPDYTPAWLIAGMFLLADFLLMRPPGLGAFVMVIAVEVQRRRAPSIRDATFVTEWATAAGLMLATALAARLIMLVVFVDPPSLGLTLIQVLMNFATYPLVVLLSQVLFGVRRQAARDGHLGTT</sequence>
<proteinExistence type="predicted"/>
<evidence type="ECO:0000256" key="1">
    <source>
        <dbReference type="SAM" id="Phobius"/>
    </source>
</evidence>
<dbReference type="AlphaFoldDB" id="A0A1I4EZA1"/>
<accession>A0A1I4EZA1</accession>